<organism evidence="1 2">
    <name type="scientific">Panagrolaimus sp. JU765</name>
    <dbReference type="NCBI Taxonomy" id="591449"/>
    <lineage>
        <taxon>Eukaryota</taxon>
        <taxon>Metazoa</taxon>
        <taxon>Ecdysozoa</taxon>
        <taxon>Nematoda</taxon>
        <taxon>Chromadorea</taxon>
        <taxon>Rhabditida</taxon>
        <taxon>Tylenchina</taxon>
        <taxon>Panagrolaimomorpha</taxon>
        <taxon>Panagrolaimoidea</taxon>
        <taxon>Panagrolaimidae</taxon>
        <taxon>Panagrolaimus</taxon>
    </lineage>
</organism>
<reference evidence="2" key="1">
    <citation type="submission" date="2022-11" db="UniProtKB">
        <authorList>
            <consortium name="WormBaseParasite"/>
        </authorList>
    </citation>
    <scope>IDENTIFICATION</scope>
</reference>
<evidence type="ECO:0000313" key="2">
    <source>
        <dbReference type="WBParaSite" id="JU765_v2.g4377.t2"/>
    </source>
</evidence>
<accession>A0AC34R8F2</accession>
<name>A0AC34R8F2_9BILA</name>
<proteinExistence type="predicted"/>
<sequence length="156" mass="18837">MKNVLELGWSRQCDLWAIGCVIYELYTGKLLFNPRDDAYHLALMERIIGDIPFYMINKTKMDYFKDYKVIINERKQKFINDHRKPLQFINDHRKPLQELMKIDNAEHRDLFDLMKKMLTYCPLQRIKAKDALNHPYFLSYMSARELEVSDFDNNYS</sequence>
<evidence type="ECO:0000313" key="1">
    <source>
        <dbReference type="Proteomes" id="UP000887576"/>
    </source>
</evidence>
<dbReference type="Proteomes" id="UP000887576">
    <property type="component" value="Unplaced"/>
</dbReference>
<dbReference type="WBParaSite" id="JU765_v2.g4377.t2">
    <property type="protein sequence ID" value="JU765_v2.g4377.t2"/>
    <property type="gene ID" value="JU765_v2.g4377"/>
</dbReference>
<protein>
    <submittedName>
        <fullName evidence="2">Protein kinase domain-containing protein</fullName>
    </submittedName>
</protein>